<accession>A0A499VDB8</accession>
<dbReference type="InterPro" id="IPR011990">
    <property type="entry name" value="TPR-like_helical_dom_sf"/>
</dbReference>
<dbReference type="AlphaFoldDB" id="A0A499VDB8"/>
<protein>
    <recommendedName>
        <fullName evidence="3">MalT-like TPR region domain-containing protein</fullName>
    </recommendedName>
</protein>
<evidence type="ECO:0000313" key="1">
    <source>
        <dbReference type="EMBL" id="BBJ46959.1"/>
    </source>
</evidence>
<reference evidence="1 2" key="1">
    <citation type="journal article" date="2020" name="Int. J. Syst. Evol. Microbiol.">
        <title>Reclassification of Streptomyces castelarensis and Streptomyces sporoclivatus as later heterotypic synonyms of Streptomyces antimycoticus.</title>
        <authorList>
            <person name="Komaki H."/>
            <person name="Tamura T."/>
        </authorList>
    </citation>
    <scope>NUCLEOTIDE SEQUENCE [LARGE SCALE GENOMIC DNA]</scope>
    <source>
        <strain evidence="1 2">NBRC 100767</strain>
    </source>
</reference>
<proteinExistence type="predicted"/>
<sequence>MEAELAARLGGLLVSSLYTAHPADPAEAVRVLQHALARLPEGTIQWAEVATHLASAQYFRDDGDQIERWESARDLLARAAATVDRRAHGEFWARVQTNYGLVLGQRPGGGPADLTLGIEHIQAGLGDRSPERNRVDWAYSLINLGLLLFRRGEPGDLERAERCYRDALGRLRGGLLNEYRTMSPELPHHPQEKSSSTL</sequence>
<evidence type="ECO:0000313" key="2">
    <source>
        <dbReference type="Proteomes" id="UP000463951"/>
    </source>
</evidence>
<name>A0A499VDB8_9ACTN</name>
<organism evidence="1 2">
    <name type="scientific">Streptomyces antimycoticus</name>
    <dbReference type="NCBI Taxonomy" id="68175"/>
    <lineage>
        <taxon>Bacteria</taxon>
        <taxon>Bacillati</taxon>
        <taxon>Actinomycetota</taxon>
        <taxon>Actinomycetes</taxon>
        <taxon>Kitasatosporales</taxon>
        <taxon>Streptomycetaceae</taxon>
        <taxon>Streptomyces</taxon>
        <taxon>Streptomyces violaceusniger group</taxon>
    </lineage>
</organism>
<evidence type="ECO:0008006" key="3">
    <source>
        <dbReference type="Google" id="ProtNLM"/>
    </source>
</evidence>
<dbReference type="Gene3D" id="1.25.40.10">
    <property type="entry name" value="Tetratricopeptide repeat domain"/>
    <property type="match status" value="1"/>
</dbReference>
<gene>
    <name evidence="1" type="ORF">SSPO_096770</name>
</gene>
<dbReference type="Proteomes" id="UP000463951">
    <property type="component" value="Chromosome"/>
</dbReference>
<dbReference type="EMBL" id="AP019620">
    <property type="protein sequence ID" value="BBJ46959.1"/>
    <property type="molecule type" value="Genomic_DNA"/>
</dbReference>